<feature type="transmembrane region" description="Helical" evidence="6">
    <location>
        <begin position="396"/>
        <end position="418"/>
    </location>
</feature>
<evidence type="ECO:0000256" key="4">
    <source>
        <dbReference type="ARBA" id="ARBA00022989"/>
    </source>
</evidence>
<dbReference type="VEuPathDB" id="VectorBase:AALB008198"/>
<comment type="function">
    <text evidence="6">Choline transporter.</text>
</comment>
<reference evidence="8 9" key="1">
    <citation type="journal article" date="2017" name="G3 (Bethesda)">
        <title>The Physical Genome Mapping of Anopheles albimanus Corrected Scaffold Misassemblies and Identified Interarm Rearrangements in Genus Anopheles.</title>
        <authorList>
            <person name="Artemov G.N."/>
            <person name="Peery A.N."/>
            <person name="Jiang X."/>
            <person name="Tu Z."/>
            <person name="Stegniy V.N."/>
            <person name="Sharakhova M.V."/>
            <person name="Sharakhov I.V."/>
        </authorList>
    </citation>
    <scope>NUCLEOTIDE SEQUENCE [LARGE SCALE GENOMIC DNA]</scope>
    <source>
        <strain evidence="8 9">ALBI9_A</strain>
    </source>
</reference>
<evidence type="ECO:0000256" key="6">
    <source>
        <dbReference type="RuleBase" id="RU368066"/>
    </source>
</evidence>
<dbReference type="OrthoDB" id="420519at2759"/>
<organism evidence="8 9">
    <name type="scientific">Anopheles albimanus</name>
    <name type="common">New world malaria mosquito</name>
    <dbReference type="NCBI Taxonomy" id="7167"/>
    <lineage>
        <taxon>Eukaryota</taxon>
        <taxon>Metazoa</taxon>
        <taxon>Ecdysozoa</taxon>
        <taxon>Arthropoda</taxon>
        <taxon>Hexapoda</taxon>
        <taxon>Insecta</taxon>
        <taxon>Pterygota</taxon>
        <taxon>Neoptera</taxon>
        <taxon>Endopterygota</taxon>
        <taxon>Diptera</taxon>
        <taxon>Nematocera</taxon>
        <taxon>Culicoidea</taxon>
        <taxon>Culicidae</taxon>
        <taxon>Anophelinae</taxon>
        <taxon>Anopheles</taxon>
    </lineage>
</organism>
<dbReference type="PANTHER" id="PTHR12385">
    <property type="entry name" value="CHOLINE TRANSPORTER-LIKE (SLC FAMILY 44)"/>
    <property type="match status" value="1"/>
</dbReference>
<feature type="compositionally biased region" description="Basic and acidic residues" evidence="7">
    <location>
        <begin position="601"/>
        <end position="615"/>
    </location>
</feature>
<dbReference type="RefSeq" id="XP_035780028.1">
    <property type="nucleotide sequence ID" value="XM_035924135.1"/>
</dbReference>
<keyword evidence="4 6" id="KW-1133">Transmembrane helix</keyword>
<dbReference type="GO" id="GO:0005886">
    <property type="term" value="C:plasma membrane"/>
    <property type="evidence" value="ECO:0007669"/>
    <property type="project" value="UniProtKB-SubCell"/>
</dbReference>
<dbReference type="GeneID" id="118460100"/>
<dbReference type="VEuPathDB" id="VectorBase:AALB20_033617"/>
<comment type="similarity">
    <text evidence="2 6">Belongs to the CTL (choline transporter-like) family.</text>
</comment>
<dbReference type="AlphaFoldDB" id="A0A182FNT5"/>
<feature type="transmembrane region" description="Helical" evidence="6">
    <location>
        <begin position="248"/>
        <end position="269"/>
    </location>
</feature>
<dbReference type="GO" id="GO:0022857">
    <property type="term" value="F:transmembrane transporter activity"/>
    <property type="evidence" value="ECO:0007669"/>
    <property type="project" value="UniProtKB-UniRule"/>
</dbReference>
<feature type="transmembrane region" description="Helical" evidence="6">
    <location>
        <begin position="290"/>
        <end position="314"/>
    </location>
</feature>
<evidence type="ECO:0000256" key="5">
    <source>
        <dbReference type="ARBA" id="ARBA00023136"/>
    </source>
</evidence>
<name>A0A182FNT5_ANOAL</name>
<dbReference type="KEGG" id="aali:118460100"/>
<keyword evidence="9" id="KW-1185">Reference proteome</keyword>
<accession>A0A182FNT5</accession>
<dbReference type="STRING" id="7167.A0A182FNT5"/>
<feature type="transmembrane region" description="Helical" evidence="6">
    <location>
        <begin position="496"/>
        <end position="517"/>
    </location>
</feature>
<sequence length="656" mass="73523">MQQLCCCFGTRTDKVSPGESFDQSKSSTPTSDGTLNNIFRTERHCTDILFIAIKAAFILILLVLIIYCMAFGDIYRIVNGYDDCANVCGRDNLPDEKLACKGADRTEQKFLLVTGSGVTTSDLHRMCVASCNEVEGFKPWLNRCIRVSNPTEEVATRTGLRNFFQEVSEDLDACQREIVWLALTAFFCSLLTLVLLRVLPGLIVWLVLVAVLLACTTGTIWLWFKWRHEVEQTAPEAGESARMRINNWLYYAIGATVATVIVCLVILVMRRRIKLVVQLFREAGKAIASMPLLLAEPVLTFVTIGGAIALYVYFTVWIESAGMLVIEGNNSARYEKDPTMLLTRWYNLLAFLWFAQFVIGCQHMVIAGAVAGWFFTRNKSQLGSPIGRAYGNLLRYHLGTVAFGSFVIALVQFLRMLLKLLMHLVRNPQNRVTNCLFDCCQCCLRCFERFLQYLTRNAYILTAMHGDPFCRAGQHAFRLLTSNALRVAAINSVGDFVLVLAKVFVVVATALVGMELIQRKPGLHHPYVPLILVGIFAYLVAHCFMTVYEMTVDTIFLCFCEDCETNDGIGRPYYMSRGLMEFVQNSKRALAIDGSRAGTTTDHHDHHQQQALRDGKAWMAADSKPSLQQASPSLGNTTIKQQQQQLRTAAISETVD</sequence>
<keyword evidence="5 6" id="KW-0472">Membrane</keyword>
<feature type="region of interest" description="Disordered" evidence="7">
    <location>
        <begin position="624"/>
        <end position="656"/>
    </location>
</feature>
<evidence type="ECO:0000256" key="1">
    <source>
        <dbReference type="ARBA" id="ARBA00004141"/>
    </source>
</evidence>
<evidence type="ECO:0000313" key="8">
    <source>
        <dbReference type="EnsemblMetazoa" id="AALB008198-PA"/>
    </source>
</evidence>
<evidence type="ECO:0000256" key="7">
    <source>
        <dbReference type="SAM" id="MobiDB-lite"/>
    </source>
</evidence>
<evidence type="ECO:0000313" key="9">
    <source>
        <dbReference type="Proteomes" id="UP000069272"/>
    </source>
</evidence>
<evidence type="ECO:0000256" key="3">
    <source>
        <dbReference type="ARBA" id="ARBA00022692"/>
    </source>
</evidence>
<dbReference type="PANTHER" id="PTHR12385:SF96">
    <property type="entry name" value="CHOLINE TRANSPORTER-LIKE PROTEIN"/>
    <property type="match status" value="1"/>
</dbReference>
<feature type="region of interest" description="Disordered" evidence="7">
    <location>
        <begin position="596"/>
        <end position="615"/>
    </location>
</feature>
<feature type="transmembrane region" description="Helical" evidence="6">
    <location>
        <begin position="178"/>
        <end position="196"/>
    </location>
</feature>
<reference evidence="8" key="2">
    <citation type="submission" date="2022-08" db="UniProtKB">
        <authorList>
            <consortium name="EnsemblMetazoa"/>
        </authorList>
    </citation>
    <scope>IDENTIFICATION</scope>
    <source>
        <strain evidence="8">STECLA/ALBI9_A</strain>
    </source>
</reference>
<feature type="transmembrane region" description="Helical" evidence="6">
    <location>
        <begin position="529"/>
        <end position="548"/>
    </location>
</feature>
<feature type="compositionally biased region" description="Polar residues" evidence="7">
    <location>
        <begin position="625"/>
        <end position="647"/>
    </location>
</feature>
<dbReference type="EnsemblMetazoa" id="AALB008198-RA">
    <property type="protein sequence ID" value="AALB008198-PA"/>
    <property type="gene ID" value="AALB008198"/>
</dbReference>
<dbReference type="InterPro" id="IPR007603">
    <property type="entry name" value="Choline_transptr-like"/>
</dbReference>
<comment type="subcellular location">
    <subcellularLocation>
        <location evidence="6">Cell membrane</location>
        <topology evidence="6">Multi-pass membrane protein</topology>
    </subcellularLocation>
    <subcellularLocation>
        <location evidence="1">Membrane</location>
        <topology evidence="1">Multi-pass membrane protein</topology>
    </subcellularLocation>
</comment>
<dbReference type="Pfam" id="PF04515">
    <property type="entry name" value="Choline_transpo"/>
    <property type="match status" value="1"/>
</dbReference>
<proteinExistence type="inferred from homology"/>
<evidence type="ECO:0000256" key="2">
    <source>
        <dbReference type="ARBA" id="ARBA00007168"/>
    </source>
</evidence>
<keyword evidence="3 6" id="KW-0812">Transmembrane</keyword>
<dbReference type="Proteomes" id="UP000069272">
    <property type="component" value="Chromosome 2R"/>
</dbReference>
<feature type="transmembrane region" description="Helical" evidence="6">
    <location>
        <begin position="203"/>
        <end position="224"/>
    </location>
</feature>
<feature type="transmembrane region" description="Helical" evidence="6">
    <location>
        <begin position="350"/>
        <end position="375"/>
    </location>
</feature>
<protein>
    <recommendedName>
        <fullName evidence="6">Choline transporter-like protein</fullName>
    </recommendedName>
</protein>
<feature type="transmembrane region" description="Helical" evidence="6">
    <location>
        <begin position="48"/>
        <end position="72"/>
    </location>
</feature>